<accession>A0A392W6T5</accession>
<evidence type="ECO:0000313" key="3">
    <source>
        <dbReference type="Proteomes" id="UP000265520"/>
    </source>
</evidence>
<proteinExistence type="predicted"/>
<dbReference type="EMBL" id="LXQA011388266">
    <property type="protein sequence ID" value="MCI95483.1"/>
    <property type="molecule type" value="Genomic_DNA"/>
</dbReference>
<evidence type="ECO:0000313" key="2">
    <source>
        <dbReference type="EMBL" id="MCI95483.1"/>
    </source>
</evidence>
<dbReference type="Proteomes" id="UP000265520">
    <property type="component" value="Unassembled WGS sequence"/>
</dbReference>
<comment type="caution">
    <text evidence="2">The sequence shown here is derived from an EMBL/GenBank/DDBJ whole genome shotgun (WGS) entry which is preliminary data.</text>
</comment>
<organism evidence="2 3">
    <name type="scientific">Trifolium medium</name>
    <dbReference type="NCBI Taxonomy" id="97028"/>
    <lineage>
        <taxon>Eukaryota</taxon>
        <taxon>Viridiplantae</taxon>
        <taxon>Streptophyta</taxon>
        <taxon>Embryophyta</taxon>
        <taxon>Tracheophyta</taxon>
        <taxon>Spermatophyta</taxon>
        <taxon>Magnoliopsida</taxon>
        <taxon>eudicotyledons</taxon>
        <taxon>Gunneridae</taxon>
        <taxon>Pentapetalae</taxon>
        <taxon>rosids</taxon>
        <taxon>fabids</taxon>
        <taxon>Fabales</taxon>
        <taxon>Fabaceae</taxon>
        <taxon>Papilionoideae</taxon>
        <taxon>50 kb inversion clade</taxon>
        <taxon>NPAAA clade</taxon>
        <taxon>Hologalegina</taxon>
        <taxon>IRL clade</taxon>
        <taxon>Trifolieae</taxon>
        <taxon>Trifolium</taxon>
    </lineage>
</organism>
<sequence>MSSSSSSVANPPSNGFENEMQMVLVTTPENSSISIGDDDFE</sequence>
<reference evidence="2 3" key="1">
    <citation type="journal article" date="2018" name="Front. Plant Sci.">
        <title>Red Clover (Trifolium pratense) and Zigzag Clover (T. medium) - A Picture of Genomic Similarities and Differences.</title>
        <authorList>
            <person name="Dluhosova J."/>
            <person name="Istvanek J."/>
            <person name="Nedelnik J."/>
            <person name="Repkova J."/>
        </authorList>
    </citation>
    <scope>NUCLEOTIDE SEQUENCE [LARGE SCALE GENOMIC DNA]</scope>
    <source>
        <strain evidence="3">cv. 10/8</strain>
        <tissue evidence="2">Leaf</tissue>
    </source>
</reference>
<keyword evidence="3" id="KW-1185">Reference proteome</keyword>
<feature type="non-terminal residue" evidence="2">
    <location>
        <position position="41"/>
    </location>
</feature>
<protein>
    <submittedName>
        <fullName evidence="2">WRKY transcription factor</fullName>
    </submittedName>
</protein>
<name>A0A392W6T5_9FABA</name>
<dbReference type="AlphaFoldDB" id="A0A392W6T5"/>
<evidence type="ECO:0000256" key="1">
    <source>
        <dbReference type="SAM" id="MobiDB-lite"/>
    </source>
</evidence>
<feature type="region of interest" description="Disordered" evidence="1">
    <location>
        <begin position="1"/>
        <end position="41"/>
    </location>
</feature>